<dbReference type="RefSeq" id="WP_394298296.1">
    <property type="nucleotide sequence ID" value="NZ_CP009526.1"/>
</dbReference>
<dbReference type="EMBL" id="CP009526">
    <property type="protein sequence ID" value="AKB51344.1"/>
    <property type="molecule type" value="Genomic_DNA"/>
</dbReference>
<protein>
    <recommendedName>
        <fullName evidence="3">Mobile element protein</fullName>
    </recommendedName>
</protein>
<dbReference type="AlphaFoldDB" id="A0A0E3QM23"/>
<organism evidence="1 2">
    <name type="scientific">Methanosarcina barkeri str. Wiesmoor</name>
    <dbReference type="NCBI Taxonomy" id="1434109"/>
    <lineage>
        <taxon>Archaea</taxon>
        <taxon>Methanobacteriati</taxon>
        <taxon>Methanobacteriota</taxon>
        <taxon>Stenosarchaea group</taxon>
        <taxon>Methanomicrobia</taxon>
        <taxon>Methanosarcinales</taxon>
        <taxon>Methanosarcinaceae</taxon>
        <taxon>Methanosarcina</taxon>
    </lineage>
</organism>
<accession>A0A0E3QM23</accession>
<dbReference type="HOGENOM" id="CLU_1492971_0_0_2"/>
<evidence type="ECO:0000313" key="1">
    <source>
        <dbReference type="EMBL" id="AKB51344.1"/>
    </source>
</evidence>
<evidence type="ECO:0008006" key="3">
    <source>
        <dbReference type="Google" id="ProtNLM"/>
    </source>
</evidence>
<gene>
    <name evidence="1" type="ORF">MSBRW_2091</name>
</gene>
<reference evidence="1 2" key="1">
    <citation type="submission" date="2014-07" db="EMBL/GenBank/DDBJ databases">
        <title>Methanogenic archaea and the global carbon cycle.</title>
        <authorList>
            <person name="Henriksen J.R."/>
            <person name="Luke J."/>
            <person name="Reinhart S."/>
            <person name="Benedict M.N."/>
            <person name="Youngblut N.D."/>
            <person name="Metcalf M.E."/>
            <person name="Whitaker R.J."/>
            <person name="Metcalf W.W."/>
        </authorList>
    </citation>
    <scope>NUCLEOTIDE SEQUENCE [LARGE SCALE GENOMIC DNA]</scope>
    <source>
        <strain evidence="1 2">Wiesmoor</strain>
    </source>
</reference>
<dbReference type="Proteomes" id="UP000033038">
    <property type="component" value="Chromosome"/>
</dbReference>
<dbReference type="PATRIC" id="fig|1434109.4.peg.2689"/>
<dbReference type="GeneID" id="31597805"/>
<dbReference type="KEGG" id="mbw:MSBRW_2091"/>
<proteinExistence type="predicted"/>
<name>A0A0E3QM23_METBA</name>
<evidence type="ECO:0000313" key="2">
    <source>
        <dbReference type="Proteomes" id="UP000033038"/>
    </source>
</evidence>
<sequence>MERKREDMFATSVAKYSDHTDTFYHDLRKDEKTIDLALKMSMKGMSIEAIADVLEVQSASVKRWLTRAAEQYDKVNDNMMKDLNTPKIEMDELWIIIKKIVSRMKDYEDDGPWMWVAFVPGCQLILGFVIGPRKQYVTDKLVESVKKHLSDKIPLFVTDGLNFYREALLKHFGVLIEFPKTGKRWNI</sequence>